<keyword evidence="1" id="KW-0694">RNA-binding</keyword>
<name>A0A2P6ASN3_9GAMM</name>
<evidence type="ECO:0000256" key="1">
    <source>
        <dbReference type="HAMAP-Rule" id="MF_00934"/>
    </source>
</evidence>
<dbReference type="GO" id="GO:0005829">
    <property type="term" value="C:cytosol"/>
    <property type="evidence" value="ECO:0007669"/>
    <property type="project" value="TreeGrafter"/>
</dbReference>
<comment type="function">
    <text evidence="1">Specifically methylates the adenine in position 2030 of 23S rRNA.</text>
</comment>
<dbReference type="GO" id="GO:0003723">
    <property type="term" value="F:RNA binding"/>
    <property type="evidence" value="ECO:0007669"/>
    <property type="project" value="UniProtKB-UniRule"/>
</dbReference>
<dbReference type="Pfam" id="PF04378">
    <property type="entry name" value="RsmJ"/>
    <property type="match status" value="1"/>
</dbReference>
<organism evidence="2 3">
    <name type="scientific">Amnimonas aquatica</name>
    <dbReference type="NCBI Taxonomy" id="2094561"/>
    <lineage>
        <taxon>Bacteria</taxon>
        <taxon>Pseudomonadati</taxon>
        <taxon>Pseudomonadota</taxon>
        <taxon>Gammaproteobacteria</taxon>
        <taxon>Moraxellales</taxon>
        <taxon>Moraxellaceae</taxon>
        <taxon>Amnimonas</taxon>
    </lineage>
</organism>
<evidence type="ECO:0000313" key="3">
    <source>
        <dbReference type="Proteomes" id="UP000243900"/>
    </source>
</evidence>
<dbReference type="EC" id="2.1.1.266" evidence="1"/>
<dbReference type="HAMAP" id="MF_00934">
    <property type="entry name" value="23SrRNA_methyltr_J"/>
    <property type="match status" value="1"/>
</dbReference>
<accession>A0A2P6ASN3</accession>
<dbReference type="SUPFAM" id="SSF53335">
    <property type="entry name" value="S-adenosyl-L-methionine-dependent methyltransferases"/>
    <property type="match status" value="1"/>
</dbReference>
<feature type="binding site" evidence="1">
    <location>
        <position position="18"/>
    </location>
    <ligand>
        <name>S-adenosyl-L-methionine</name>
        <dbReference type="ChEBI" id="CHEBI:59789"/>
    </ligand>
</feature>
<dbReference type="Proteomes" id="UP000243900">
    <property type="component" value="Unassembled WGS sequence"/>
</dbReference>
<feature type="binding site" evidence="1">
    <location>
        <position position="99"/>
    </location>
    <ligand>
        <name>S-adenosyl-L-methionine</name>
        <dbReference type="ChEBI" id="CHEBI:59789"/>
    </ligand>
</feature>
<reference evidence="3" key="1">
    <citation type="submission" date="2018-02" db="EMBL/GenBank/DDBJ databases">
        <title>Genome sequencing of Solimonas sp. HR-BB.</title>
        <authorList>
            <person name="Lee Y."/>
            <person name="Jeon C.O."/>
        </authorList>
    </citation>
    <scope>NUCLEOTIDE SEQUENCE [LARGE SCALE GENOMIC DNA]</scope>
    <source>
        <strain evidence="3">HR-E</strain>
    </source>
</reference>
<dbReference type="PANTHER" id="PTHR37426:SF1">
    <property type="entry name" value="RIBOSOMAL RNA LARGE SUBUNIT METHYLTRANSFERASE J"/>
    <property type="match status" value="1"/>
</dbReference>
<comment type="similarity">
    <text evidence="1">Belongs to the RlmJ family.</text>
</comment>
<feature type="binding site" evidence="1">
    <location>
        <position position="163"/>
    </location>
    <ligand>
        <name>S-adenosyl-L-methionine</name>
        <dbReference type="ChEBI" id="CHEBI:59789"/>
    </ligand>
</feature>
<keyword evidence="1 2" id="KW-0808">Transferase</keyword>
<comment type="subunit">
    <text evidence="1">Monomer.</text>
</comment>
<dbReference type="OrthoDB" id="9791274at2"/>
<keyword evidence="3" id="KW-1185">Reference proteome</keyword>
<feature type="binding site" evidence="1">
    <location>
        <position position="41"/>
    </location>
    <ligand>
        <name>S-adenosyl-L-methionine</name>
        <dbReference type="ChEBI" id="CHEBI:59789"/>
    </ligand>
</feature>
<sequence>MNYRHHFHAGNFADVMKHSLLTGLLASLRRKDTAFAYIDTHAGAGIYDLHGTQAQKTGEYRAGIDRLDDHRSAPPWVADYLRLVLARQARFARSDYPGSPWLAVQQLRAQDRAILLDVQHAEVASLRHHFKDDARVAVHQRNAYEGLTALIPPKERRGLVLIDPPYEIERDDYPQVVKLLTAAHAKWPTGVYAAWFPIKQRASIVRFYRALQNSGIPKMMSCELCVMPDDNALGLNGSGLVVVNPPWGFYEEAKQTLAWLADRLSEHPQRSHHVRWLANIE</sequence>
<protein>
    <recommendedName>
        <fullName evidence="1">Ribosomal RNA large subunit methyltransferase J</fullName>
        <ecNumber evidence="1">2.1.1.266</ecNumber>
    </recommendedName>
    <alternativeName>
        <fullName evidence="1">23S rRNA (adenine(2030)-N6)-methyltransferase</fullName>
    </alternativeName>
    <alternativeName>
        <fullName evidence="1">23S rRNA m6A2030 methyltransferase</fullName>
    </alternativeName>
</protein>
<gene>
    <name evidence="1" type="primary">rlmJ</name>
    <name evidence="2" type="ORF">C5O18_05600</name>
</gene>
<comment type="caution">
    <text evidence="2">The sequence shown here is derived from an EMBL/GenBank/DDBJ whole genome shotgun (WGS) entry which is preliminary data.</text>
</comment>
<dbReference type="EMBL" id="PTQZ01000108">
    <property type="protein sequence ID" value="PQA42911.1"/>
    <property type="molecule type" value="Genomic_DNA"/>
</dbReference>
<proteinExistence type="inferred from homology"/>
<keyword evidence="1 2" id="KW-0489">Methyltransferase</keyword>
<dbReference type="Gene3D" id="3.40.50.150">
    <property type="entry name" value="Vaccinia Virus protein VP39"/>
    <property type="match status" value="1"/>
</dbReference>
<keyword evidence="1" id="KW-0949">S-adenosyl-L-methionine</keyword>
<dbReference type="InterPro" id="IPR007473">
    <property type="entry name" value="RlmJ"/>
</dbReference>
<evidence type="ECO:0000313" key="2">
    <source>
        <dbReference type="EMBL" id="PQA42911.1"/>
    </source>
</evidence>
<keyword evidence="1" id="KW-0698">rRNA processing</keyword>
<feature type="site" description="Interaction with substrate rRNA" evidence="1">
    <location>
        <position position="3"/>
    </location>
</feature>
<comment type="catalytic activity">
    <reaction evidence="1">
        <text>adenosine(2030) in 23S rRNA + S-adenosyl-L-methionine = N(6)-methyladenosine(2030) in 23S rRNA + S-adenosyl-L-homocysteine + H(+)</text>
        <dbReference type="Rhea" id="RHEA:43736"/>
        <dbReference type="Rhea" id="RHEA-COMP:10668"/>
        <dbReference type="Rhea" id="RHEA-COMP:10669"/>
        <dbReference type="ChEBI" id="CHEBI:15378"/>
        <dbReference type="ChEBI" id="CHEBI:57856"/>
        <dbReference type="ChEBI" id="CHEBI:59789"/>
        <dbReference type="ChEBI" id="CHEBI:74411"/>
        <dbReference type="ChEBI" id="CHEBI:74449"/>
        <dbReference type="EC" id="2.1.1.266"/>
    </reaction>
</comment>
<feature type="binding site" evidence="1">
    <location>
        <position position="117"/>
    </location>
    <ligand>
        <name>S-adenosyl-L-methionine</name>
        <dbReference type="ChEBI" id="CHEBI:59789"/>
    </ligand>
</feature>
<feature type="binding site" evidence="1">
    <location>
        <begin position="142"/>
        <end position="143"/>
    </location>
    <ligand>
        <name>S-adenosyl-L-methionine</name>
        <dbReference type="ChEBI" id="CHEBI:59789"/>
    </ligand>
</feature>
<feature type="active site" description="Proton acceptor" evidence="1">
    <location>
        <position position="163"/>
    </location>
</feature>
<dbReference type="GO" id="GO:0036307">
    <property type="term" value="F:23S rRNA (adenine(2030)-N(6))-methyltransferase activity"/>
    <property type="evidence" value="ECO:0007669"/>
    <property type="project" value="UniProtKB-UniRule"/>
</dbReference>
<dbReference type="GO" id="GO:0070475">
    <property type="term" value="P:rRNA base methylation"/>
    <property type="evidence" value="ECO:0007669"/>
    <property type="project" value="UniProtKB-UniRule"/>
</dbReference>
<dbReference type="InterPro" id="IPR029063">
    <property type="entry name" value="SAM-dependent_MTases_sf"/>
</dbReference>
<dbReference type="PANTHER" id="PTHR37426">
    <property type="entry name" value="RIBOSOMAL RNA LARGE SUBUNIT METHYLTRANSFERASE J"/>
    <property type="match status" value="1"/>
</dbReference>
<dbReference type="AlphaFoldDB" id="A0A2P6ASN3"/>
<dbReference type="RefSeq" id="WP_105192220.1">
    <property type="nucleotide sequence ID" value="NZ_PTQZ01000108.1"/>
</dbReference>